<evidence type="ECO:0000313" key="5">
    <source>
        <dbReference type="EMBL" id="HJB59116.1"/>
    </source>
</evidence>
<accession>A0A9D2S7T0</accession>
<comment type="caution">
    <text evidence="5">The sequence shown here is derived from an EMBL/GenBank/DDBJ whole genome shotgun (WGS) entry which is preliminary data.</text>
</comment>
<reference evidence="5" key="1">
    <citation type="journal article" date="2021" name="PeerJ">
        <title>Extensive microbial diversity within the chicken gut microbiome revealed by metagenomics and culture.</title>
        <authorList>
            <person name="Gilroy R."/>
            <person name="Ravi A."/>
            <person name="Getino M."/>
            <person name="Pursley I."/>
            <person name="Horton D.L."/>
            <person name="Alikhan N.F."/>
            <person name="Baker D."/>
            <person name="Gharbi K."/>
            <person name="Hall N."/>
            <person name="Watson M."/>
            <person name="Adriaenssens E.M."/>
            <person name="Foster-Nyarko E."/>
            <person name="Jarju S."/>
            <person name="Secka A."/>
            <person name="Antonio M."/>
            <person name="Oren A."/>
            <person name="Chaudhuri R.R."/>
            <person name="La Ragione R."/>
            <person name="Hildebrand F."/>
            <person name="Pallen M.J."/>
        </authorList>
    </citation>
    <scope>NUCLEOTIDE SEQUENCE</scope>
    <source>
        <strain evidence="5">ChiHjej9B8-13557</strain>
    </source>
</reference>
<dbReference type="InterPro" id="IPR052016">
    <property type="entry name" value="Bact_Sigma-Reg"/>
</dbReference>
<keyword evidence="3" id="KW-1133">Transmembrane helix</keyword>
<keyword evidence="2" id="KW-0175">Coiled coil</keyword>
<evidence type="ECO:0000313" key="6">
    <source>
        <dbReference type="Proteomes" id="UP000824211"/>
    </source>
</evidence>
<protein>
    <submittedName>
        <fullName evidence="5">Serine/threonine-protein phosphatase</fullName>
    </submittedName>
</protein>
<dbReference type="PANTHER" id="PTHR43156:SF2">
    <property type="entry name" value="STAGE II SPORULATION PROTEIN E"/>
    <property type="match status" value="1"/>
</dbReference>
<dbReference type="GO" id="GO:0016791">
    <property type="term" value="F:phosphatase activity"/>
    <property type="evidence" value="ECO:0007669"/>
    <property type="project" value="TreeGrafter"/>
</dbReference>
<dbReference type="AlphaFoldDB" id="A0A9D2S7T0"/>
<dbReference type="Proteomes" id="UP000824211">
    <property type="component" value="Unassembled WGS sequence"/>
</dbReference>
<keyword evidence="1" id="KW-0378">Hydrolase</keyword>
<keyword evidence="3" id="KW-0812">Transmembrane</keyword>
<feature type="coiled-coil region" evidence="2">
    <location>
        <begin position="65"/>
        <end position="124"/>
    </location>
</feature>
<reference evidence="5" key="2">
    <citation type="submission" date="2021-04" db="EMBL/GenBank/DDBJ databases">
        <authorList>
            <person name="Gilroy R."/>
        </authorList>
    </citation>
    <scope>NUCLEOTIDE SEQUENCE</scope>
    <source>
        <strain evidence="5">ChiHjej9B8-13557</strain>
    </source>
</reference>
<name>A0A9D2S7T0_9FIRM</name>
<keyword evidence="3" id="KW-0472">Membrane</keyword>
<feature type="transmembrane region" description="Helical" evidence="3">
    <location>
        <begin position="12"/>
        <end position="31"/>
    </location>
</feature>
<dbReference type="InterPro" id="IPR001932">
    <property type="entry name" value="PPM-type_phosphatase-like_dom"/>
</dbReference>
<evidence type="ECO:0000256" key="3">
    <source>
        <dbReference type="SAM" id="Phobius"/>
    </source>
</evidence>
<organism evidence="5 6">
    <name type="scientific">Candidatus Faecalibacterium faecipullorum</name>
    <dbReference type="NCBI Taxonomy" id="2838578"/>
    <lineage>
        <taxon>Bacteria</taxon>
        <taxon>Bacillati</taxon>
        <taxon>Bacillota</taxon>
        <taxon>Clostridia</taxon>
        <taxon>Eubacteriales</taxon>
        <taxon>Oscillospiraceae</taxon>
        <taxon>Faecalibacterium</taxon>
    </lineage>
</organism>
<dbReference type="Gene3D" id="3.60.40.10">
    <property type="entry name" value="PPM-type phosphatase domain"/>
    <property type="match status" value="1"/>
</dbReference>
<sequence>MKNEDRRGAPRLWYGAAALIALIGVAALLAGNDTPSRFAGLCLLLTAAALMAWMESFQQNFVRPLERMGRLLADEEAGAEQLRQEAEATPGLAGEVEQAMAARMEEMDRQLSRLKATADAQAQQSVRRELTLELCRSALPQVLRDSPATATFALAGMVEEAPRLSCTFYDYFFIDPGLLCIMVGQVPGDSIADALYMVVAQTTIRSRLRMGRSLVETMADVNAQLYDQGAKQSLCALVGTLNTANGAFTYVNAGGALPLLMRNGERYEWLEAPVYAAVGMNENVSYRSMQLRLRQGDRLFLQTAGLGQTENAAGVPFEKQELRAVLNRSRSKAHTPEKILRFTADEAAAYCERDAGLEGYAALMLEYRKGDKELAHCEVPAVPAAAGEVTAFLNKRFADNGIQRRKYARVAVLVDEMFALCCRKCGEGASVMVECGIAPDGQSVTVRMSAPLNGADPLEEPEGEVADAAAAFIQDQAEYLTFKPGEERDTLTAVCFLENDMLLPGE</sequence>
<feature type="domain" description="PPM-type phosphatase" evidence="4">
    <location>
        <begin position="149"/>
        <end position="368"/>
    </location>
</feature>
<dbReference type="EMBL" id="DWXX01000096">
    <property type="protein sequence ID" value="HJB59116.1"/>
    <property type="molecule type" value="Genomic_DNA"/>
</dbReference>
<proteinExistence type="predicted"/>
<dbReference type="PANTHER" id="PTHR43156">
    <property type="entry name" value="STAGE II SPORULATION PROTEIN E-RELATED"/>
    <property type="match status" value="1"/>
</dbReference>
<evidence type="ECO:0000259" key="4">
    <source>
        <dbReference type="SMART" id="SM00331"/>
    </source>
</evidence>
<dbReference type="InterPro" id="IPR036457">
    <property type="entry name" value="PPM-type-like_dom_sf"/>
</dbReference>
<gene>
    <name evidence="5" type="ORF">H9771_05605</name>
</gene>
<evidence type="ECO:0000256" key="2">
    <source>
        <dbReference type="SAM" id="Coils"/>
    </source>
</evidence>
<dbReference type="Pfam" id="PF07228">
    <property type="entry name" value="SpoIIE"/>
    <property type="match status" value="1"/>
</dbReference>
<dbReference type="SMART" id="SM00331">
    <property type="entry name" value="PP2C_SIG"/>
    <property type="match status" value="1"/>
</dbReference>
<evidence type="ECO:0000256" key="1">
    <source>
        <dbReference type="ARBA" id="ARBA00022801"/>
    </source>
</evidence>